<evidence type="ECO:0008006" key="10">
    <source>
        <dbReference type="Google" id="ProtNLM"/>
    </source>
</evidence>
<dbReference type="EMBL" id="CAJNOR010001018">
    <property type="protein sequence ID" value="CAF1057930.1"/>
    <property type="molecule type" value="Genomic_DNA"/>
</dbReference>
<reference evidence="7" key="1">
    <citation type="submission" date="2021-02" db="EMBL/GenBank/DDBJ databases">
        <authorList>
            <person name="Nowell W R."/>
        </authorList>
    </citation>
    <scope>NUCLEOTIDE SEQUENCE</scope>
</reference>
<dbReference type="PANTHER" id="PTHR15910:SF1">
    <property type="entry name" value="ARCHAEMETZINCIN-2"/>
    <property type="match status" value="1"/>
</dbReference>
<evidence type="ECO:0000256" key="4">
    <source>
        <dbReference type="ARBA" id="ARBA00022801"/>
    </source>
</evidence>
<evidence type="ECO:0000256" key="2">
    <source>
        <dbReference type="ARBA" id="ARBA00022670"/>
    </source>
</evidence>
<sequence length="320" mass="37598">MPKRGHKKAFKPPTEAQRVRALGRTDQLNDDLRRAVTVNIDESFAPILEPEEGDWLSEYDEKGQTVQEFENFRKTLSRSTGSIIYIQPFGDFKSPRSPSLETIRRFSQLFFPGCQTELLPSVDLNPEMRQRINGETNQPQYLIRDFTERMKAMRRKRNNHQELFVIGVTMVDIYPSSRWNFVYGEASIDERIGIFSFSRFDPLFPHPSKESSQRLCTDDERRLILRRAVGTYIHEVMHLFGLQHCIYYLCLMNGANGETELDKQPLRLCPICLRKMSMVFKDQTYDVMNMYHELFELSKELGLQTEADWYRNRLQVLGDD</sequence>
<evidence type="ECO:0000256" key="6">
    <source>
        <dbReference type="ARBA" id="ARBA00023049"/>
    </source>
</evidence>
<evidence type="ECO:0000313" key="9">
    <source>
        <dbReference type="Proteomes" id="UP000663828"/>
    </source>
</evidence>
<keyword evidence="4" id="KW-0378">Hydrolase</keyword>
<dbReference type="SUPFAM" id="SSF55486">
    <property type="entry name" value="Metalloproteases ('zincins'), catalytic domain"/>
    <property type="match status" value="1"/>
</dbReference>
<evidence type="ECO:0000256" key="1">
    <source>
        <dbReference type="ARBA" id="ARBA00001947"/>
    </source>
</evidence>
<organism evidence="7 9">
    <name type="scientific">Adineta ricciae</name>
    <name type="common">Rotifer</name>
    <dbReference type="NCBI Taxonomy" id="249248"/>
    <lineage>
        <taxon>Eukaryota</taxon>
        <taxon>Metazoa</taxon>
        <taxon>Spiralia</taxon>
        <taxon>Gnathifera</taxon>
        <taxon>Rotifera</taxon>
        <taxon>Eurotatoria</taxon>
        <taxon>Bdelloidea</taxon>
        <taxon>Adinetida</taxon>
        <taxon>Adinetidae</taxon>
        <taxon>Adineta</taxon>
    </lineage>
</organism>
<dbReference type="GO" id="GO:0008237">
    <property type="term" value="F:metallopeptidase activity"/>
    <property type="evidence" value="ECO:0007669"/>
    <property type="project" value="UniProtKB-KW"/>
</dbReference>
<dbReference type="InterPro" id="IPR012962">
    <property type="entry name" value="Pept_M54_archaemetzincn"/>
</dbReference>
<keyword evidence="5" id="KW-0862">Zinc</keyword>
<keyword evidence="9" id="KW-1185">Reference proteome</keyword>
<dbReference type="Pfam" id="PF07998">
    <property type="entry name" value="Peptidase_M54"/>
    <property type="match status" value="1"/>
</dbReference>
<proteinExistence type="predicted"/>
<dbReference type="AlphaFoldDB" id="A0A814KZH4"/>
<evidence type="ECO:0000256" key="3">
    <source>
        <dbReference type="ARBA" id="ARBA00022723"/>
    </source>
</evidence>
<evidence type="ECO:0000256" key="5">
    <source>
        <dbReference type="ARBA" id="ARBA00022833"/>
    </source>
</evidence>
<evidence type="ECO:0000313" key="8">
    <source>
        <dbReference type="EMBL" id="CAF1058163.1"/>
    </source>
</evidence>
<dbReference type="Proteomes" id="UP000663828">
    <property type="component" value="Unassembled WGS sequence"/>
</dbReference>
<name>A0A814KZH4_ADIRI</name>
<gene>
    <name evidence="8" type="ORF">EDS130_LOCUS17772</name>
    <name evidence="7" type="ORF">XAT740_LOCUS16126</name>
</gene>
<dbReference type="GO" id="GO:0046872">
    <property type="term" value="F:metal ion binding"/>
    <property type="evidence" value="ECO:0007669"/>
    <property type="project" value="UniProtKB-KW"/>
</dbReference>
<dbReference type="Proteomes" id="UP000663852">
    <property type="component" value="Unassembled WGS sequence"/>
</dbReference>
<dbReference type="CDD" id="cd11375">
    <property type="entry name" value="Peptidase_M54"/>
    <property type="match status" value="1"/>
</dbReference>
<protein>
    <recommendedName>
        <fullName evidence="10">Archaemetzincin-2</fullName>
    </recommendedName>
</protein>
<dbReference type="Gene3D" id="3.40.390.10">
    <property type="entry name" value="Collagenase (Catalytic Domain)"/>
    <property type="match status" value="1"/>
</dbReference>
<keyword evidence="3" id="KW-0479">Metal-binding</keyword>
<keyword evidence="6" id="KW-0482">Metalloprotease</keyword>
<evidence type="ECO:0000313" key="7">
    <source>
        <dbReference type="EMBL" id="CAF1057930.1"/>
    </source>
</evidence>
<comment type="cofactor">
    <cofactor evidence="1">
        <name>Zn(2+)</name>
        <dbReference type="ChEBI" id="CHEBI:29105"/>
    </cofactor>
</comment>
<dbReference type="EMBL" id="CAJNOJ010000081">
    <property type="protein sequence ID" value="CAF1058163.1"/>
    <property type="molecule type" value="Genomic_DNA"/>
</dbReference>
<keyword evidence="2" id="KW-0645">Protease</keyword>
<dbReference type="GO" id="GO:0006508">
    <property type="term" value="P:proteolysis"/>
    <property type="evidence" value="ECO:0007669"/>
    <property type="project" value="UniProtKB-KW"/>
</dbReference>
<dbReference type="OrthoDB" id="2365600at2759"/>
<accession>A0A814KZH4</accession>
<comment type="caution">
    <text evidence="7">The sequence shown here is derived from an EMBL/GenBank/DDBJ whole genome shotgun (WGS) entry which is preliminary data.</text>
</comment>
<dbReference type="InterPro" id="IPR024079">
    <property type="entry name" value="MetalloPept_cat_dom_sf"/>
</dbReference>
<dbReference type="PANTHER" id="PTHR15910">
    <property type="entry name" value="ARCHAEMETZINCIN"/>
    <property type="match status" value="1"/>
</dbReference>